<proteinExistence type="predicted"/>
<comment type="caution">
    <text evidence="2">The sequence shown here is derived from an EMBL/GenBank/DDBJ whole genome shotgun (WGS) entry which is preliminary data.</text>
</comment>
<dbReference type="CDD" id="cd17039">
    <property type="entry name" value="Ubl_ubiquitin_like"/>
    <property type="match status" value="1"/>
</dbReference>
<dbReference type="AlphaFoldDB" id="A0A7J7INY5"/>
<evidence type="ECO:0000313" key="2">
    <source>
        <dbReference type="EMBL" id="KAF6004247.1"/>
    </source>
</evidence>
<evidence type="ECO:0008006" key="4">
    <source>
        <dbReference type="Google" id="ProtNLM"/>
    </source>
</evidence>
<sequence length="165" mass="18485">MSLSLRIVFPEGSFTFIRGFTTTSLVKEILERLQSIEPGRTKGQLWFQGRVLDPAHTLADEGITSGVSLNWVPGTGIEKDQVIRASDTVEELRRKAFLSLVPIQTQLAELATQELTRGELGAHVRLAQLETSDELQESSEVEKRTIESTKKPNNWFGQGWWNSST</sequence>
<reference evidence="2 3" key="1">
    <citation type="journal article" date="2020" name="J. Phycol.">
        <title>Comparative genome analysis reveals Cyanidiococcus gen. nov., a new extremophilic red algal genus sister to Cyanidioschyzon (Cyanidioschyzonaceae, Rhodophyta).</title>
        <authorList>
            <person name="Liu S.-L."/>
            <person name="Chiang Y.-R."/>
            <person name="Yoon H.S."/>
            <person name="Fu H.-Y."/>
        </authorList>
    </citation>
    <scope>NUCLEOTIDE SEQUENCE [LARGE SCALE GENOMIC DNA]</scope>
    <source>
        <strain evidence="2 3">THAL066</strain>
    </source>
</reference>
<protein>
    <recommendedName>
        <fullName evidence="4">Ubiquitin-like domain-containing protein</fullName>
    </recommendedName>
</protein>
<organism evidence="2 3">
    <name type="scientific">Cyanidiococcus yangmingshanensis</name>
    <dbReference type="NCBI Taxonomy" id="2690220"/>
    <lineage>
        <taxon>Eukaryota</taxon>
        <taxon>Rhodophyta</taxon>
        <taxon>Bangiophyceae</taxon>
        <taxon>Cyanidiales</taxon>
        <taxon>Cyanidiaceae</taxon>
        <taxon>Cyanidiococcus</taxon>
    </lineage>
</organism>
<dbReference type="SUPFAM" id="SSF54236">
    <property type="entry name" value="Ubiquitin-like"/>
    <property type="match status" value="1"/>
</dbReference>
<accession>A0A7J7INY5</accession>
<evidence type="ECO:0000313" key="3">
    <source>
        <dbReference type="Proteomes" id="UP000530660"/>
    </source>
</evidence>
<keyword evidence="3" id="KW-1185">Reference proteome</keyword>
<gene>
    <name evidence="2" type="ORF">F1559_004303</name>
</gene>
<feature type="region of interest" description="Disordered" evidence="1">
    <location>
        <begin position="135"/>
        <end position="165"/>
    </location>
</feature>
<dbReference type="Proteomes" id="UP000530660">
    <property type="component" value="Unassembled WGS sequence"/>
</dbReference>
<feature type="compositionally biased region" description="Polar residues" evidence="1">
    <location>
        <begin position="151"/>
        <end position="165"/>
    </location>
</feature>
<dbReference type="EMBL" id="VWRR01000004">
    <property type="protein sequence ID" value="KAF6004247.1"/>
    <property type="molecule type" value="Genomic_DNA"/>
</dbReference>
<feature type="compositionally biased region" description="Basic and acidic residues" evidence="1">
    <location>
        <begin position="140"/>
        <end position="150"/>
    </location>
</feature>
<evidence type="ECO:0000256" key="1">
    <source>
        <dbReference type="SAM" id="MobiDB-lite"/>
    </source>
</evidence>
<dbReference type="OrthoDB" id="10597409at2759"/>
<dbReference type="InterPro" id="IPR029071">
    <property type="entry name" value="Ubiquitin-like_domsf"/>
</dbReference>
<name>A0A7J7INY5_9RHOD</name>